<sequence length="243" mass="26582">MAVTLLGVQAGFLGSPVGPLCATRVRRLSRCRSQGRGPPRGEKELLRGGSDIPWGLPCTRLNTGCSRLSRAWWASSEGCEGTGSLVCSMVNLSTRIRNWLGVRRLSMTPCCSPRLSSCLRRRSRNTSTCPVTRLVVPSGWPDRTESLVLLSWMNIMLGIGYTFPCRVSFCCACRLAIRSPLTSVKNSGPRLWTPVVRRMTSSSLLLLLMSTTLDTSRPTPSKPGEFLSLTENSTEGRKAVTSE</sequence>
<protein>
    <submittedName>
        <fullName evidence="2">Uncharacterized protein</fullName>
    </submittedName>
</protein>
<feature type="region of interest" description="Disordered" evidence="1">
    <location>
        <begin position="214"/>
        <end position="243"/>
    </location>
</feature>
<dbReference type="AlphaFoldDB" id="A0A147BF85"/>
<accession>A0A147BF85</accession>
<organism evidence="2">
    <name type="scientific">Ixodes ricinus</name>
    <name type="common">Common tick</name>
    <name type="synonym">Acarus ricinus</name>
    <dbReference type="NCBI Taxonomy" id="34613"/>
    <lineage>
        <taxon>Eukaryota</taxon>
        <taxon>Metazoa</taxon>
        <taxon>Ecdysozoa</taxon>
        <taxon>Arthropoda</taxon>
        <taxon>Chelicerata</taxon>
        <taxon>Arachnida</taxon>
        <taxon>Acari</taxon>
        <taxon>Parasitiformes</taxon>
        <taxon>Ixodida</taxon>
        <taxon>Ixodoidea</taxon>
        <taxon>Ixodidae</taxon>
        <taxon>Ixodinae</taxon>
        <taxon>Ixodes</taxon>
    </lineage>
</organism>
<evidence type="ECO:0000313" key="2">
    <source>
        <dbReference type="EMBL" id="JAR89446.1"/>
    </source>
</evidence>
<evidence type="ECO:0000256" key="1">
    <source>
        <dbReference type="SAM" id="MobiDB-lite"/>
    </source>
</evidence>
<reference evidence="2" key="1">
    <citation type="journal article" date="2018" name="PLoS Negl. Trop. Dis.">
        <title>Sialome diversity of ticks revealed by RNAseq of single tick salivary glands.</title>
        <authorList>
            <person name="Perner J."/>
            <person name="Kropackova S."/>
            <person name="Kopacek P."/>
            <person name="Ribeiro J.M."/>
        </authorList>
    </citation>
    <scope>NUCLEOTIDE SEQUENCE</scope>
    <source>
        <strain evidence="2">Siblings of single egg batch collected in Ceske Budejovice</strain>
        <tissue evidence="2">Salivary glands</tissue>
    </source>
</reference>
<feature type="compositionally biased region" description="Basic and acidic residues" evidence="1">
    <location>
        <begin position="234"/>
        <end position="243"/>
    </location>
</feature>
<name>A0A147BF85_IXORI</name>
<proteinExistence type="predicted"/>
<dbReference type="EMBL" id="GEGO01005958">
    <property type="protein sequence ID" value="JAR89446.1"/>
    <property type="molecule type" value="Transcribed_RNA"/>
</dbReference>